<evidence type="ECO:0000313" key="3">
    <source>
        <dbReference type="EMBL" id="TDD57584.1"/>
    </source>
</evidence>
<protein>
    <submittedName>
        <fullName evidence="3">Uncharacterized protein</fullName>
    </submittedName>
</protein>
<keyword evidence="4" id="KW-1185">Reference proteome</keyword>
<dbReference type="RefSeq" id="WP_132170777.1">
    <property type="nucleotide sequence ID" value="NZ_SMKX01000071.1"/>
</dbReference>
<keyword evidence="2" id="KW-1133">Transmembrane helix</keyword>
<evidence type="ECO:0000256" key="2">
    <source>
        <dbReference type="SAM" id="Phobius"/>
    </source>
</evidence>
<feature type="transmembrane region" description="Helical" evidence="2">
    <location>
        <begin position="261"/>
        <end position="279"/>
    </location>
</feature>
<feature type="transmembrane region" description="Helical" evidence="2">
    <location>
        <begin position="188"/>
        <end position="216"/>
    </location>
</feature>
<keyword evidence="2" id="KW-0812">Transmembrane</keyword>
<dbReference type="EMBL" id="SMKX01000071">
    <property type="protein sequence ID" value="TDD57584.1"/>
    <property type="molecule type" value="Genomic_DNA"/>
</dbReference>
<reference evidence="3 4" key="1">
    <citation type="submission" date="2019-03" db="EMBL/GenBank/DDBJ databases">
        <title>Draft genome sequences of novel Actinobacteria.</title>
        <authorList>
            <person name="Sahin N."/>
            <person name="Ay H."/>
            <person name="Saygin H."/>
        </authorList>
    </citation>
    <scope>NUCLEOTIDE SEQUENCE [LARGE SCALE GENOMIC DNA]</scope>
    <source>
        <strain evidence="3 4">JCM 13523</strain>
    </source>
</reference>
<keyword evidence="2" id="KW-0472">Membrane</keyword>
<dbReference type="AlphaFoldDB" id="A0A4R4ZIM3"/>
<proteinExistence type="predicted"/>
<evidence type="ECO:0000313" key="4">
    <source>
        <dbReference type="Proteomes" id="UP000295124"/>
    </source>
</evidence>
<evidence type="ECO:0000256" key="1">
    <source>
        <dbReference type="SAM" id="MobiDB-lite"/>
    </source>
</evidence>
<accession>A0A4R4ZIM3</accession>
<dbReference type="OrthoDB" id="5190224at2"/>
<organism evidence="3 4">
    <name type="scientific">Kribbella antibiotica</name>
    <dbReference type="NCBI Taxonomy" id="190195"/>
    <lineage>
        <taxon>Bacteria</taxon>
        <taxon>Bacillati</taxon>
        <taxon>Actinomycetota</taxon>
        <taxon>Actinomycetes</taxon>
        <taxon>Propionibacteriales</taxon>
        <taxon>Kribbellaceae</taxon>
        <taxon>Kribbella</taxon>
    </lineage>
</organism>
<feature type="region of interest" description="Disordered" evidence="1">
    <location>
        <begin position="1"/>
        <end position="30"/>
    </location>
</feature>
<sequence>MSYVRMMPSDYEPERRSTRRRRNAASRRMAERTPLGKALRWLAEKSVNEFLDALLRLFLDGGWIVRLAGSVVTGVVAASAIWLLSGSVLSTLLGSSFTATAIGLSAVAGLVMGFGGGFLAGAGAGWLLAIAAESVSTELSKDKLGLYVASWIAWCLAALVGGLAGWAVGRLLDQVEKRSAKAGLALRALGYLLFFAAVTLVLVRTGAAATFWSWFAAPAEAVGRRSDAFVVGIGVGILGGAVVATYLLWLGPGAPPFGRRSLPLAQAALTAMIGTLAVVDTTAGSSLPVAATLIAAVWIVPLTVPLAFFGAANLLAHFSDTD</sequence>
<feature type="transmembrane region" description="Helical" evidence="2">
    <location>
        <begin position="291"/>
        <end position="316"/>
    </location>
</feature>
<feature type="transmembrane region" description="Helical" evidence="2">
    <location>
        <begin position="144"/>
        <end position="168"/>
    </location>
</feature>
<feature type="transmembrane region" description="Helical" evidence="2">
    <location>
        <begin position="104"/>
        <end position="132"/>
    </location>
</feature>
<dbReference type="Proteomes" id="UP000295124">
    <property type="component" value="Unassembled WGS sequence"/>
</dbReference>
<feature type="transmembrane region" description="Helical" evidence="2">
    <location>
        <begin position="228"/>
        <end position="249"/>
    </location>
</feature>
<name>A0A4R4ZIM3_9ACTN</name>
<gene>
    <name evidence="3" type="ORF">E1263_23205</name>
</gene>
<comment type="caution">
    <text evidence="3">The sequence shown here is derived from an EMBL/GenBank/DDBJ whole genome shotgun (WGS) entry which is preliminary data.</text>
</comment>
<feature type="transmembrane region" description="Helical" evidence="2">
    <location>
        <begin position="63"/>
        <end position="84"/>
    </location>
</feature>